<proteinExistence type="inferred from homology"/>
<dbReference type="Gene3D" id="3.40.1230.10">
    <property type="entry name" value="MTH938-like"/>
    <property type="match status" value="1"/>
</dbReference>
<evidence type="ECO:0000256" key="2">
    <source>
        <dbReference type="ARBA" id="ARBA00021776"/>
    </source>
</evidence>
<reference evidence="6 7" key="1">
    <citation type="submission" date="2018-04" db="EMBL/GenBank/DDBJ databases">
        <title>The genome of golden apple snail Pomacea canaliculata provides insight into stress tolerance and invasive adaptation.</title>
        <authorList>
            <person name="Liu C."/>
            <person name="Liu B."/>
            <person name="Ren Y."/>
            <person name="Zhang Y."/>
            <person name="Wang H."/>
            <person name="Li S."/>
            <person name="Jiang F."/>
            <person name="Yin L."/>
            <person name="Zhang G."/>
            <person name="Qian W."/>
            <person name="Fan W."/>
        </authorList>
    </citation>
    <scope>NUCLEOTIDE SEQUENCE [LARGE SCALE GENOMIC DNA]</scope>
    <source>
        <strain evidence="6">SZHN2017</strain>
        <tissue evidence="6">Muscle</tissue>
    </source>
</reference>
<dbReference type="GO" id="GO:0032981">
    <property type="term" value="P:mitochondrial respiratory chain complex I assembly"/>
    <property type="evidence" value="ECO:0007669"/>
    <property type="project" value="InterPro"/>
</dbReference>
<comment type="similarity">
    <text evidence="4">Belongs to the NDUFAF3 family.</text>
</comment>
<comment type="caution">
    <text evidence="6">The sequence shown here is derived from an EMBL/GenBank/DDBJ whole genome shotgun (WGS) entry which is preliminary data.</text>
</comment>
<dbReference type="Proteomes" id="UP000245119">
    <property type="component" value="Linkage Group LG9"/>
</dbReference>
<dbReference type="InterPro" id="IPR036748">
    <property type="entry name" value="MTH938-like_sf"/>
</dbReference>
<protein>
    <recommendedName>
        <fullName evidence="2">NADH dehydrogenase [ubiquinone] 1 alpha subcomplex assembly factor 3</fullName>
    </recommendedName>
</protein>
<dbReference type="PANTHER" id="PTHR21192">
    <property type="entry name" value="NUCLEAR PROTEIN E3-3"/>
    <property type="match status" value="1"/>
</dbReference>
<dbReference type="InterPro" id="IPR007523">
    <property type="entry name" value="NDUFAF3/AAMDC"/>
</dbReference>
<keyword evidence="7" id="KW-1185">Reference proteome</keyword>
<dbReference type="CDD" id="cd05125">
    <property type="entry name" value="Mth938_2P1-like"/>
    <property type="match status" value="1"/>
</dbReference>
<evidence type="ECO:0000313" key="7">
    <source>
        <dbReference type="Proteomes" id="UP000245119"/>
    </source>
</evidence>
<dbReference type="SUPFAM" id="SSF64076">
    <property type="entry name" value="MTH938-like"/>
    <property type="match status" value="1"/>
</dbReference>
<evidence type="ECO:0000256" key="4">
    <source>
        <dbReference type="ARBA" id="ARBA00049984"/>
    </source>
</evidence>
<evidence type="ECO:0000256" key="1">
    <source>
        <dbReference type="ARBA" id="ARBA00004173"/>
    </source>
</evidence>
<comment type="subcellular location">
    <subcellularLocation>
        <location evidence="1">Mitochondrion</location>
    </subcellularLocation>
</comment>
<gene>
    <name evidence="6" type="ORF">C0Q70_15539</name>
</gene>
<dbReference type="OMA" id="YMHLEND"/>
<dbReference type="STRING" id="400727.A0A2T7NV54"/>
<dbReference type="InterPro" id="IPR034095">
    <property type="entry name" value="NDUF3"/>
</dbReference>
<dbReference type="PANTHER" id="PTHR21192:SF2">
    <property type="entry name" value="NADH DEHYDROGENASE [UBIQUINONE] 1 ALPHA SUBCOMPLEX ASSEMBLY FACTOR 3"/>
    <property type="match status" value="1"/>
</dbReference>
<organism evidence="6 7">
    <name type="scientific">Pomacea canaliculata</name>
    <name type="common">Golden apple snail</name>
    <dbReference type="NCBI Taxonomy" id="400727"/>
    <lineage>
        <taxon>Eukaryota</taxon>
        <taxon>Metazoa</taxon>
        <taxon>Spiralia</taxon>
        <taxon>Lophotrochozoa</taxon>
        <taxon>Mollusca</taxon>
        <taxon>Gastropoda</taxon>
        <taxon>Caenogastropoda</taxon>
        <taxon>Architaenioglossa</taxon>
        <taxon>Ampullarioidea</taxon>
        <taxon>Ampullariidae</taxon>
        <taxon>Pomacea</taxon>
    </lineage>
</organism>
<dbReference type="Pfam" id="PF04430">
    <property type="entry name" value="DUF498"/>
    <property type="match status" value="1"/>
</dbReference>
<accession>A0A2T7NV54</accession>
<feature type="region of interest" description="Disordered" evidence="5">
    <location>
        <begin position="221"/>
        <end position="241"/>
    </location>
</feature>
<sequence length="241" mass="27317">MVSVTRFCSLITRNVRTALRASVRHYDPETGGEEFKATSVTMLSKEDDENIYVEAYSTLGFKLSSGFRIIGPCILFPRSILHWGIAGAQDINEKSLSLFPLLEPKLDILILGIGDYGTKYDKNIIKYLRSHRINVEILPTDQACATFNFLNAERRVVAAALVPPSYMHLENDEDLIVRAQLEQQQELFGIEHTSSFENAPGELAPQLEYLKKELLPKLGFPLNENQSEKKNLDQENSKEKR</sequence>
<dbReference type="OrthoDB" id="20681at2759"/>
<dbReference type="GO" id="GO:0005743">
    <property type="term" value="C:mitochondrial inner membrane"/>
    <property type="evidence" value="ECO:0007669"/>
    <property type="project" value="TreeGrafter"/>
</dbReference>
<keyword evidence="3" id="KW-0496">Mitochondrion</keyword>
<feature type="compositionally biased region" description="Basic and acidic residues" evidence="5">
    <location>
        <begin position="226"/>
        <end position="241"/>
    </location>
</feature>
<name>A0A2T7NV54_POMCA</name>
<evidence type="ECO:0000256" key="5">
    <source>
        <dbReference type="SAM" id="MobiDB-lite"/>
    </source>
</evidence>
<dbReference type="EMBL" id="PZQS01000009">
    <property type="protein sequence ID" value="PVD25042.1"/>
    <property type="molecule type" value="Genomic_DNA"/>
</dbReference>
<evidence type="ECO:0000256" key="3">
    <source>
        <dbReference type="ARBA" id="ARBA00023128"/>
    </source>
</evidence>
<dbReference type="AlphaFoldDB" id="A0A2T7NV54"/>
<evidence type="ECO:0000313" key="6">
    <source>
        <dbReference type="EMBL" id="PVD25042.1"/>
    </source>
</evidence>